<protein>
    <recommendedName>
        <fullName evidence="2">Beta-lactamase-related domain-containing protein</fullName>
    </recommendedName>
</protein>
<gene>
    <name evidence="3" type="ORF">RG47T_3322</name>
</gene>
<feature type="domain" description="Beta-lactamase-related" evidence="2">
    <location>
        <begin position="57"/>
        <end position="368"/>
    </location>
</feature>
<dbReference type="PANTHER" id="PTHR22935:SF95">
    <property type="entry name" value="BETA-LACTAMASE-LIKE 1-RELATED"/>
    <property type="match status" value="1"/>
</dbReference>
<sequence>MYLDFQIITPMKIKFLFLTFILFSQLSFGQLTAKTNAVISLIGNQINSDLQKDNLHGSISVAILKNDRVIWAGAFGHSQMEKDVPADTNNIYRIGSITKVFTATLLMQMVEEGKIKLDDPVENYLPEIKNLKDYDKYSKITFRQLASHTAGLKREPELRGADVGPLDQWEQKVLACISKTSYNSKPGEQFLYSNIGFAMLGLAISRAAGVPYMQMVQQRILDPLHMTDTYFALTDDKLSRLAQGMSNGNGGVNIDLPARELKGRGYRVPNGGIYSTPRDLAKFAMSLTGKLALLSAKSWKQMQEVPPGGEKYGLGLMLYKSADLDVIGHNGSVPGYTSEMGIDQPSGYAVILMRNYNIGSTNLTSIAHLALKALKQAD</sequence>
<dbReference type="AlphaFoldDB" id="A0A1Q6A1G4"/>
<evidence type="ECO:0000259" key="2">
    <source>
        <dbReference type="Pfam" id="PF00144"/>
    </source>
</evidence>
<dbReference type="STRING" id="1302689.RG47T_3322"/>
<dbReference type="Gene3D" id="3.40.710.10">
    <property type="entry name" value="DD-peptidase/beta-lactamase superfamily"/>
    <property type="match status" value="1"/>
</dbReference>
<dbReference type="InterPro" id="IPR051478">
    <property type="entry name" value="Beta-lactamase-like_AB/R"/>
</dbReference>
<dbReference type="OrthoDB" id="846150at2"/>
<dbReference type="InterPro" id="IPR012338">
    <property type="entry name" value="Beta-lactam/transpept-like"/>
</dbReference>
<evidence type="ECO:0000313" key="3">
    <source>
        <dbReference type="EMBL" id="OKS87859.1"/>
    </source>
</evidence>
<accession>A0A1Q6A1G4</accession>
<reference evidence="3 4" key="1">
    <citation type="submission" date="2016-11" db="EMBL/GenBank/DDBJ databases">
        <title>Whole Genome Sequencing of Mucilaginibacter polytrichastri RG4-7(T) isolated from the moss sample.</title>
        <authorList>
            <person name="Li Y."/>
        </authorList>
    </citation>
    <scope>NUCLEOTIDE SEQUENCE [LARGE SCALE GENOMIC DNA]</scope>
    <source>
        <strain evidence="3 4">RG4-7</strain>
    </source>
</reference>
<dbReference type="Pfam" id="PF00144">
    <property type="entry name" value="Beta-lactamase"/>
    <property type="match status" value="1"/>
</dbReference>
<dbReference type="SUPFAM" id="SSF56601">
    <property type="entry name" value="beta-lactamase/transpeptidase-like"/>
    <property type="match status" value="1"/>
</dbReference>
<dbReference type="Proteomes" id="UP000186720">
    <property type="component" value="Unassembled WGS sequence"/>
</dbReference>
<comment type="similarity">
    <text evidence="1">Belongs to the beta-lactamase family.</text>
</comment>
<dbReference type="EMBL" id="MPPL01000001">
    <property type="protein sequence ID" value="OKS87859.1"/>
    <property type="molecule type" value="Genomic_DNA"/>
</dbReference>
<dbReference type="InterPro" id="IPR001466">
    <property type="entry name" value="Beta-lactam-related"/>
</dbReference>
<evidence type="ECO:0000256" key="1">
    <source>
        <dbReference type="ARBA" id="ARBA00038473"/>
    </source>
</evidence>
<evidence type="ECO:0000313" key="4">
    <source>
        <dbReference type="Proteomes" id="UP000186720"/>
    </source>
</evidence>
<proteinExistence type="inferred from homology"/>
<organism evidence="3 4">
    <name type="scientific">Mucilaginibacter polytrichastri</name>
    <dbReference type="NCBI Taxonomy" id="1302689"/>
    <lineage>
        <taxon>Bacteria</taxon>
        <taxon>Pseudomonadati</taxon>
        <taxon>Bacteroidota</taxon>
        <taxon>Sphingobacteriia</taxon>
        <taxon>Sphingobacteriales</taxon>
        <taxon>Sphingobacteriaceae</taxon>
        <taxon>Mucilaginibacter</taxon>
    </lineage>
</organism>
<dbReference type="PANTHER" id="PTHR22935">
    <property type="entry name" value="PENICILLIN-BINDING PROTEIN"/>
    <property type="match status" value="1"/>
</dbReference>
<comment type="caution">
    <text evidence="3">The sequence shown here is derived from an EMBL/GenBank/DDBJ whole genome shotgun (WGS) entry which is preliminary data.</text>
</comment>
<keyword evidence="4" id="KW-1185">Reference proteome</keyword>
<name>A0A1Q6A1G4_9SPHI</name>